<gene>
    <name evidence="4" type="ORF">PgNI_10926</name>
</gene>
<sequence>MRSAIIFLSIFTANVLAAPLNLCLGADGQGHICKREDGPDTTLNRREPINICLGADGQGYWSKFQRERPTIRFINTKDLNTKEFFGRDIPKYAILSHTWGDNEPTLQQWKTRRGRGATGDGVRKIHDACKQAAKQRYEWLWADTVCIDKTNHMELSEAINSMYQWYRNAQECYALLQDVSDVNVKESKWFTRGWTLQELIAPKLVTFFNKNWQSLGTRTTHEEDICEATGIDGRHIKVANKKDEWLSIQAEPTIATKMSWVARRNTTKPEDRAYCMLGIFSINMPPLYGEGGERAFIRLQEEITLTSNDQTTFCWMREREGKLVPEGSASLLAPASEL</sequence>
<dbReference type="Proteomes" id="UP000515153">
    <property type="component" value="Chromosome VII"/>
</dbReference>
<dbReference type="PANTHER" id="PTHR10622">
    <property type="entry name" value="HET DOMAIN-CONTAINING PROTEIN"/>
    <property type="match status" value="1"/>
</dbReference>
<feature type="domain" description="Heterokaryon incompatibility" evidence="2">
    <location>
        <begin position="92"/>
        <end position="178"/>
    </location>
</feature>
<evidence type="ECO:0000313" key="4">
    <source>
        <dbReference type="RefSeq" id="XP_030979629.1"/>
    </source>
</evidence>
<dbReference type="PANTHER" id="PTHR10622:SF10">
    <property type="entry name" value="HET DOMAIN-CONTAINING PROTEIN"/>
    <property type="match status" value="1"/>
</dbReference>
<dbReference type="Pfam" id="PF06985">
    <property type="entry name" value="HET"/>
    <property type="match status" value="1"/>
</dbReference>
<keyword evidence="3" id="KW-1185">Reference proteome</keyword>
<dbReference type="KEGG" id="pgri:PgNI_10926"/>
<reference evidence="4" key="3">
    <citation type="submission" date="2025-08" db="UniProtKB">
        <authorList>
            <consortium name="RefSeq"/>
        </authorList>
    </citation>
    <scope>IDENTIFICATION</scope>
    <source>
        <strain evidence="4">NI907</strain>
    </source>
</reference>
<name>A0A6P8AXN9_PYRGI</name>
<dbReference type="InterPro" id="IPR010730">
    <property type="entry name" value="HET"/>
</dbReference>
<feature type="chain" id="PRO_5028312314" description="Heterokaryon incompatibility domain-containing protein" evidence="1">
    <location>
        <begin position="18"/>
        <end position="338"/>
    </location>
</feature>
<dbReference type="AlphaFoldDB" id="A0A6P8AXN9"/>
<organism evidence="3 4">
    <name type="scientific">Pyricularia grisea</name>
    <name type="common">Crabgrass-specific blast fungus</name>
    <name type="synonym">Magnaporthe grisea</name>
    <dbReference type="NCBI Taxonomy" id="148305"/>
    <lineage>
        <taxon>Eukaryota</taxon>
        <taxon>Fungi</taxon>
        <taxon>Dikarya</taxon>
        <taxon>Ascomycota</taxon>
        <taxon>Pezizomycotina</taxon>
        <taxon>Sordariomycetes</taxon>
        <taxon>Sordariomycetidae</taxon>
        <taxon>Magnaporthales</taxon>
        <taxon>Pyriculariaceae</taxon>
        <taxon>Pyricularia</taxon>
    </lineage>
</organism>
<dbReference type="GeneID" id="41965805"/>
<dbReference type="RefSeq" id="XP_030979629.1">
    <property type="nucleotide sequence ID" value="XM_031130900.1"/>
</dbReference>
<reference evidence="4" key="2">
    <citation type="submission" date="2019-10" db="EMBL/GenBank/DDBJ databases">
        <authorList>
            <consortium name="NCBI Genome Project"/>
        </authorList>
    </citation>
    <scope>NUCLEOTIDE SEQUENCE</scope>
    <source>
        <strain evidence="4">NI907</strain>
    </source>
</reference>
<reference evidence="3 4" key="1">
    <citation type="journal article" date="2019" name="Mol. Biol. Evol.">
        <title>Blast fungal genomes show frequent chromosomal changes, gene gains and losses, and effector gene turnover.</title>
        <authorList>
            <person name="Gomez Luciano L.B."/>
            <person name="Jason Tsai I."/>
            <person name="Chuma I."/>
            <person name="Tosa Y."/>
            <person name="Chen Y.H."/>
            <person name="Li J.Y."/>
            <person name="Li M.Y."/>
            <person name="Jade Lu M.Y."/>
            <person name="Nakayashiki H."/>
            <person name="Li W.H."/>
        </authorList>
    </citation>
    <scope>NUCLEOTIDE SEQUENCE [LARGE SCALE GENOMIC DNA]</scope>
    <source>
        <strain evidence="3 4">NI907</strain>
    </source>
</reference>
<proteinExistence type="predicted"/>
<accession>A0A6P8AXN9</accession>
<evidence type="ECO:0000256" key="1">
    <source>
        <dbReference type="SAM" id="SignalP"/>
    </source>
</evidence>
<protein>
    <recommendedName>
        <fullName evidence="2">Heterokaryon incompatibility domain-containing protein</fullName>
    </recommendedName>
</protein>
<keyword evidence="1" id="KW-0732">Signal</keyword>
<evidence type="ECO:0000259" key="2">
    <source>
        <dbReference type="Pfam" id="PF06985"/>
    </source>
</evidence>
<evidence type="ECO:0000313" key="3">
    <source>
        <dbReference type="Proteomes" id="UP000515153"/>
    </source>
</evidence>
<feature type="signal peptide" evidence="1">
    <location>
        <begin position="1"/>
        <end position="17"/>
    </location>
</feature>